<accession>A0A1G9HXM1</accession>
<feature type="transmembrane region" description="Helical" evidence="1">
    <location>
        <begin position="72"/>
        <end position="91"/>
    </location>
</feature>
<dbReference type="Proteomes" id="UP000198683">
    <property type="component" value="Unassembled WGS sequence"/>
</dbReference>
<organism evidence="2 3">
    <name type="scientific">Nonomuraea maritima</name>
    <dbReference type="NCBI Taxonomy" id="683260"/>
    <lineage>
        <taxon>Bacteria</taxon>
        <taxon>Bacillati</taxon>
        <taxon>Actinomycetota</taxon>
        <taxon>Actinomycetes</taxon>
        <taxon>Streptosporangiales</taxon>
        <taxon>Streptosporangiaceae</taxon>
        <taxon>Nonomuraea</taxon>
    </lineage>
</organism>
<feature type="transmembrane region" description="Helical" evidence="1">
    <location>
        <begin position="25"/>
        <end position="52"/>
    </location>
</feature>
<keyword evidence="1" id="KW-0812">Transmembrane</keyword>
<sequence>MRVSVLAMVAVAVRADHEGMTTVALIALVLHGTLAGLFYAFSMSVMPGLGAIQPAEAEAAMRSVNRKILNPWLYVVFMGSPPAALLAGLLADAPAAPWFFAAAGVNAIGSFLVTVAINVPMNNALDAGTMPWHEYAPRWTTWNTVRTAACTASLALVGIGLTHL</sequence>
<dbReference type="STRING" id="683260.SAMN05421874_11730"/>
<gene>
    <name evidence="2" type="ORF">SAMN05421874_11730</name>
</gene>
<evidence type="ECO:0000313" key="2">
    <source>
        <dbReference type="EMBL" id="SDL17711.1"/>
    </source>
</evidence>
<dbReference type="EMBL" id="FNFB01000017">
    <property type="protein sequence ID" value="SDL17711.1"/>
    <property type="molecule type" value="Genomic_DNA"/>
</dbReference>
<keyword evidence="3" id="KW-1185">Reference proteome</keyword>
<feature type="transmembrane region" description="Helical" evidence="1">
    <location>
        <begin position="97"/>
        <end position="117"/>
    </location>
</feature>
<proteinExistence type="predicted"/>
<dbReference type="AlphaFoldDB" id="A0A1G9HXM1"/>
<reference evidence="2 3" key="1">
    <citation type="submission" date="2016-10" db="EMBL/GenBank/DDBJ databases">
        <authorList>
            <person name="de Groot N.N."/>
        </authorList>
    </citation>
    <scope>NUCLEOTIDE SEQUENCE [LARGE SCALE GENOMIC DNA]</scope>
    <source>
        <strain evidence="2 3">CGMCC 4.5681</strain>
    </source>
</reference>
<name>A0A1G9HXM1_9ACTN</name>
<dbReference type="InterPro" id="IPR013901">
    <property type="entry name" value="Anthrone_oxy"/>
</dbReference>
<evidence type="ECO:0000313" key="3">
    <source>
        <dbReference type="Proteomes" id="UP000198683"/>
    </source>
</evidence>
<protein>
    <submittedName>
        <fullName evidence="2">Uncharacterized membrane protein</fullName>
    </submittedName>
</protein>
<keyword evidence="1" id="KW-1133">Transmembrane helix</keyword>
<evidence type="ECO:0000256" key="1">
    <source>
        <dbReference type="SAM" id="Phobius"/>
    </source>
</evidence>
<dbReference type="Pfam" id="PF08592">
    <property type="entry name" value="Anthrone_oxy"/>
    <property type="match status" value="1"/>
</dbReference>
<keyword evidence="1" id="KW-0472">Membrane</keyword>